<feature type="signal peptide" evidence="1">
    <location>
        <begin position="1"/>
        <end position="32"/>
    </location>
</feature>
<dbReference type="EMBL" id="UEYP01000015">
    <property type="protein sequence ID" value="SSC64945.1"/>
    <property type="molecule type" value="Genomic_DNA"/>
</dbReference>
<evidence type="ECO:0000313" key="3">
    <source>
        <dbReference type="Proteomes" id="UP000254764"/>
    </source>
</evidence>
<proteinExistence type="predicted"/>
<evidence type="ECO:0000256" key="1">
    <source>
        <dbReference type="SAM" id="SignalP"/>
    </source>
</evidence>
<dbReference type="PANTHER" id="PTHR37549:SF1">
    <property type="entry name" value="LIPOPROTEIN LPRI"/>
    <property type="match status" value="1"/>
</dbReference>
<dbReference type="AlphaFoldDB" id="A0A376AAX4"/>
<dbReference type="STRING" id="1336235.GCA_000518785_01002"/>
<accession>A0A376AAX4</accession>
<organism evidence="2 3">
    <name type="scientific">Ciceribacter selenitireducens ATCC BAA-1503</name>
    <dbReference type="NCBI Taxonomy" id="1336235"/>
    <lineage>
        <taxon>Bacteria</taxon>
        <taxon>Pseudomonadati</taxon>
        <taxon>Pseudomonadota</taxon>
        <taxon>Alphaproteobacteria</taxon>
        <taxon>Hyphomicrobiales</taxon>
        <taxon>Rhizobiaceae</taxon>
        <taxon>Ciceribacter</taxon>
    </lineage>
</organism>
<keyword evidence="1" id="KW-0732">Signal</keyword>
<evidence type="ECO:0000313" key="2">
    <source>
        <dbReference type="EMBL" id="SSC64945.1"/>
    </source>
</evidence>
<protein>
    <recommendedName>
        <fullName evidence="4">Lysozyme inhibitor LprI N-terminal domain-containing protein</fullName>
    </recommendedName>
</protein>
<dbReference type="GO" id="GO:0005576">
    <property type="term" value="C:extracellular region"/>
    <property type="evidence" value="ECO:0007669"/>
    <property type="project" value="TreeGrafter"/>
</dbReference>
<dbReference type="Proteomes" id="UP000254764">
    <property type="component" value="Unassembled WGS sequence"/>
</dbReference>
<evidence type="ECO:0008006" key="4">
    <source>
        <dbReference type="Google" id="ProtNLM"/>
    </source>
</evidence>
<feature type="chain" id="PRO_5016779343" description="Lysozyme inhibitor LprI N-terminal domain-containing protein" evidence="1">
    <location>
        <begin position="33"/>
        <end position="124"/>
    </location>
</feature>
<reference evidence="3" key="1">
    <citation type="submission" date="2018-07" db="EMBL/GenBank/DDBJ databases">
        <authorList>
            <person name="Peiro R."/>
            <person name="Begona"/>
            <person name="Cbmso G."/>
            <person name="Lopez M."/>
            <person name="Gonzalez S."/>
        </authorList>
    </citation>
    <scope>NUCLEOTIDE SEQUENCE [LARGE SCALE GENOMIC DNA]</scope>
</reference>
<name>A0A376AAX4_9HYPH</name>
<keyword evidence="3" id="KW-1185">Reference proteome</keyword>
<dbReference type="InterPro" id="IPR052755">
    <property type="entry name" value="Lysozyme_Inhibitor_LprI"/>
</dbReference>
<sequence length="124" mass="13533">MPISPFARLFQPIAAFAIMAGLGTGFPLPAAAASFDCDKPELAADETAICANRDLNDMDVKMATTFELITGLMPMGSRGVVQDEQVEWLSKRQACKADLTCLRAAYAERLTQMKSVYDLIEQPK</sequence>
<dbReference type="PANTHER" id="PTHR37549">
    <property type="entry name" value="LIPOPROTEIN LPRI"/>
    <property type="match status" value="1"/>
</dbReference>
<gene>
    <name evidence="2" type="ORF">RHIZ70_653</name>
</gene>